<feature type="signal peptide" evidence="1">
    <location>
        <begin position="1"/>
        <end position="22"/>
    </location>
</feature>
<dbReference type="Proteomes" id="UP001500167">
    <property type="component" value="Unassembled WGS sequence"/>
</dbReference>
<keyword evidence="3" id="KW-1185">Reference proteome</keyword>
<reference evidence="3" key="1">
    <citation type="journal article" date="2019" name="Int. J. Syst. Evol. Microbiol.">
        <title>The Global Catalogue of Microorganisms (GCM) 10K type strain sequencing project: providing services to taxonomists for standard genome sequencing and annotation.</title>
        <authorList>
            <consortium name="The Broad Institute Genomics Platform"/>
            <consortium name="The Broad Institute Genome Sequencing Center for Infectious Disease"/>
            <person name="Wu L."/>
            <person name="Ma J."/>
        </authorList>
    </citation>
    <scope>NUCLEOTIDE SEQUENCE [LARGE SCALE GENOMIC DNA]</scope>
    <source>
        <strain evidence="3">JCM 16722</strain>
    </source>
</reference>
<proteinExistence type="predicted"/>
<feature type="chain" id="PRO_5045125283" evidence="1">
    <location>
        <begin position="23"/>
        <end position="106"/>
    </location>
</feature>
<sequence length="106" mass="12177">MYKAISLLLLLSAFYWPGTSYAQEKNHIPQLIPFPEQLESSTGFFQIAKGELSYTIDSDISSNSLDQWVRQSLFGKIPKKKVTHADATLRLIKKKWSFQGRLRVND</sequence>
<name>A0ABP7ZXD8_9SPHI</name>
<evidence type="ECO:0000313" key="2">
    <source>
        <dbReference type="EMBL" id="GAA4172653.1"/>
    </source>
</evidence>
<accession>A0ABP7ZXD8</accession>
<keyword evidence="1" id="KW-0732">Signal</keyword>
<gene>
    <name evidence="2" type="ORF">GCM10022218_14590</name>
</gene>
<protein>
    <submittedName>
        <fullName evidence="2">Uncharacterized protein</fullName>
    </submittedName>
</protein>
<organism evidence="2 3">
    <name type="scientific">Sphingobacterium ginsenosidimutans</name>
    <dbReference type="NCBI Taxonomy" id="687845"/>
    <lineage>
        <taxon>Bacteria</taxon>
        <taxon>Pseudomonadati</taxon>
        <taxon>Bacteroidota</taxon>
        <taxon>Sphingobacteriia</taxon>
        <taxon>Sphingobacteriales</taxon>
        <taxon>Sphingobacteriaceae</taxon>
        <taxon>Sphingobacterium</taxon>
    </lineage>
</organism>
<evidence type="ECO:0000313" key="3">
    <source>
        <dbReference type="Proteomes" id="UP001500167"/>
    </source>
</evidence>
<comment type="caution">
    <text evidence="2">The sequence shown here is derived from an EMBL/GenBank/DDBJ whole genome shotgun (WGS) entry which is preliminary data.</text>
</comment>
<evidence type="ECO:0000256" key="1">
    <source>
        <dbReference type="SAM" id="SignalP"/>
    </source>
</evidence>
<dbReference type="EMBL" id="BAAAZK010000002">
    <property type="protein sequence ID" value="GAA4172653.1"/>
    <property type="molecule type" value="Genomic_DNA"/>
</dbReference>
<dbReference type="RefSeq" id="WP_346085241.1">
    <property type="nucleotide sequence ID" value="NZ_BAAAZK010000002.1"/>
</dbReference>